<dbReference type="SUPFAM" id="SSF48498">
    <property type="entry name" value="Tetracyclin repressor-like, C-terminal domain"/>
    <property type="match status" value="1"/>
</dbReference>
<dbReference type="InterPro" id="IPR054156">
    <property type="entry name" value="YxaF_TetR_C"/>
</dbReference>
<evidence type="ECO:0000313" key="6">
    <source>
        <dbReference type="EMBL" id="QKG20407.1"/>
    </source>
</evidence>
<evidence type="ECO:0000256" key="2">
    <source>
        <dbReference type="ARBA" id="ARBA00023125"/>
    </source>
</evidence>
<dbReference type="PROSITE" id="PS50977">
    <property type="entry name" value="HTH_TETR_2"/>
    <property type="match status" value="1"/>
</dbReference>
<sequence length="195" mass="20512">MAGMAPRGETRERVLRTAAELFQRQGYHGTGLNQVLAESGAPKGSLYFHFPDGKEQLASESVALGGREVGDSLAQAVIGAPDGRSGVAAMGEYFAAGLLESDFTKGCPVATVALESAAESEPIRTACDAVYGEWQEGIALALRHWGVPEDRVDPLAATVLSSLQGAVMLARVQKDVTVIRTVTAQLGDLIDQATR</sequence>
<organism evidence="6 7">
    <name type="scientific">Actinomadura verrucosospora</name>
    <dbReference type="NCBI Taxonomy" id="46165"/>
    <lineage>
        <taxon>Bacteria</taxon>
        <taxon>Bacillati</taxon>
        <taxon>Actinomycetota</taxon>
        <taxon>Actinomycetes</taxon>
        <taxon>Streptosporangiales</taxon>
        <taxon>Thermomonosporaceae</taxon>
        <taxon>Actinomadura</taxon>
    </lineage>
</organism>
<dbReference type="Proteomes" id="UP000501240">
    <property type="component" value="Chromosome"/>
</dbReference>
<dbReference type="PRINTS" id="PR00455">
    <property type="entry name" value="HTHTETR"/>
</dbReference>
<keyword evidence="7" id="KW-1185">Reference proteome</keyword>
<dbReference type="AlphaFoldDB" id="A0A7D4A4J9"/>
<evidence type="ECO:0000256" key="3">
    <source>
        <dbReference type="ARBA" id="ARBA00023163"/>
    </source>
</evidence>
<reference evidence="6 7" key="1">
    <citation type="submission" date="2020-05" db="EMBL/GenBank/DDBJ databases">
        <title>Actinomadura verrucosospora NRRL-B18236 (PFL_A860) Genome sequencing and assembly.</title>
        <authorList>
            <person name="Samborskyy M."/>
        </authorList>
    </citation>
    <scope>NUCLEOTIDE SEQUENCE [LARGE SCALE GENOMIC DNA]</scope>
    <source>
        <strain evidence="6 7">NRRL:B18236</strain>
    </source>
</reference>
<evidence type="ECO:0000259" key="5">
    <source>
        <dbReference type="PROSITE" id="PS50977"/>
    </source>
</evidence>
<evidence type="ECO:0000256" key="4">
    <source>
        <dbReference type="PROSITE-ProRule" id="PRU00335"/>
    </source>
</evidence>
<keyword evidence="1" id="KW-0805">Transcription regulation</keyword>
<feature type="DNA-binding region" description="H-T-H motif" evidence="4">
    <location>
        <begin position="31"/>
        <end position="50"/>
    </location>
</feature>
<dbReference type="InterPro" id="IPR036271">
    <property type="entry name" value="Tet_transcr_reg_TetR-rel_C_sf"/>
</dbReference>
<accession>A0A7D4A4J9</accession>
<dbReference type="InterPro" id="IPR009057">
    <property type="entry name" value="Homeodomain-like_sf"/>
</dbReference>
<protein>
    <submittedName>
        <fullName evidence="6">HTH-type transcriptional regulator YxaF</fullName>
    </submittedName>
</protein>
<dbReference type="GO" id="GO:0003677">
    <property type="term" value="F:DNA binding"/>
    <property type="evidence" value="ECO:0007669"/>
    <property type="project" value="UniProtKB-UniRule"/>
</dbReference>
<keyword evidence="3" id="KW-0804">Transcription</keyword>
<proteinExistence type="predicted"/>
<evidence type="ECO:0000256" key="1">
    <source>
        <dbReference type="ARBA" id="ARBA00023015"/>
    </source>
</evidence>
<dbReference type="EMBL" id="CP053892">
    <property type="protein sequence ID" value="QKG20407.1"/>
    <property type="molecule type" value="Genomic_DNA"/>
</dbReference>
<name>A0A7D4A4J9_ACTVE</name>
<dbReference type="Gene3D" id="1.10.357.10">
    <property type="entry name" value="Tetracycline Repressor, domain 2"/>
    <property type="match status" value="1"/>
</dbReference>
<keyword evidence="2 4" id="KW-0238">DNA-binding</keyword>
<dbReference type="Pfam" id="PF21993">
    <property type="entry name" value="TetR_C_13_2"/>
    <property type="match status" value="1"/>
</dbReference>
<dbReference type="InterPro" id="IPR001647">
    <property type="entry name" value="HTH_TetR"/>
</dbReference>
<dbReference type="PANTHER" id="PTHR47506:SF3">
    <property type="entry name" value="HTH-TYPE TRANSCRIPTIONAL REGULATOR LMRA"/>
    <property type="match status" value="1"/>
</dbReference>
<gene>
    <name evidence="6" type="ORF">ACTIVE_2045</name>
</gene>
<evidence type="ECO:0000313" key="7">
    <source>
        <dbReference type="Proteomes" id="UP000501240"/>
    </source>
</evidence>
<dbReference type="SUPFAM" id="SSF46689">
    <property type="entry name" value="Homeodomain-like"/>
    <property type="match status" value="1"/>
</dbReference>
<dbReference type="Pfam" id="PF00440">
    <property type="entry name" value="TetR_N"/>
    <property type="match status" value="1"/>
</dbReference>
<dbReference type="PANTHER" id="PTHR47506">
    <property type="entry name" value="TRANSCRIPTIONAL REGULATORY PROTEIN"/>
    <property type="match status" value="1"/>
</dbReference>
<feature type="domain" description="HTH tetR-type" evidence="5">
    <location>
        <begin position="8"/>
        <end position="68"/>
    </location>
</feature>